<proteinExistence type="predicted"/>
<organism evidence="2 3">
    <name type="scientific">Nonomuraea soli</name>
    <dbReference type="NCBI Taxonomy" id="1032476"/>
    <lineage>
        <taxon>Bacteria</taxon>
        <taxon>Bacillati</taxon>
        <taxon>Actinomycetota</taxon>
        <taxon>Actinomycetes</taxon>
        <taxon>Streptosporangiales</taxon>
        <taxon>Streptosporangiaceae</taxon>
        <taxon>Nonomuraea</taxon>
    </lineage>
</organism>
<evidence type="ECO:0000313" key="3">
    <source>
        <dbReference type="Proteomes" id="UP000530928"/>
    </source>
</evidence>
<dbReference type="EMBL" id="JACDUR010000009">
    <property type="protein sequence ID" value="MBA2896848.1"/>
    <property type="molecule type" value="Genomic_DNA"/>
</dbReference>
<comment type="caution">
    <text evidence="2">The sequence shown here is derived from an EMBL/GenBank/DDBJ whole genome shotgun (WGS) entry which is preliminary data.</text>
</comment>
<name>A0A7W0CT44_9ACTN</name>
<feature type="compositionally biased region" description="Acidic residues" evidence="1">
    <location>
        <begin position="40"/>
        <end position="62"/>
    </location>
</feature>
<dbReference type="AlphaFoldDB" id="A0A7W0CT44"/>
<protein>
    <submittedName>
        <fullName evidence="2">Uncharacterized protein</fullName>
    </submittedName>
</protein>
<reference evidence="2 3" key="1">
    <citation type="submission" date="2020-07" db="EMBL/GenBank/DDBJ databases">
        <title>Genomic Encyclopedia of Type Strains, Phase IV (KMG-IV): sequencing the most valuable type-strain genomes for metagenomic binning, comparative biology and taxonomic classification.</title>
        <authorList>
            <person name="Goeker M."/>
        </authorList>
    </citation>
    <scope>NUCLEOTIDE SEQUENCE [LARGE SCALE GENOMIC DNA]</scope>
    <source>
        <strain evidence="2 3">DSM 45533</strain>
    </source>
</reference>
<gene>
    <name evidence="2" type="ORF">HNR30_008239</name>
</gene>
<keyword evidence="3" id="KW-1185">Reference proteome</keyword>
<feature type="region of interest" description="Disordered" evidence="1">
    <location>
        <begin position="40"/>
        <end position="64"/>
    </location>
</feature>
<dbReference type="Proteomes" id="UP000530928">
    <property type="component" value="Unassembled WGS sequence"/>
</dbReference>
<sequence length="156" mass="16055">MPVEMTRGPDASDFLLLVASEVLGLGDVLGLGLLEALEDLDESDESDESGDAGEGDEPEELAGVDVEAVGLEVDGCAGVGETATRDPAVAMVFVDDVVLSEAQAAVDAMARAAVPAATAVQRRLPGASKLLREGRLLREGVREGLAECWPKGNHGS</sequence>
<accession>A0A7W0CT44</accession>
<dbReference type="RefSeq" id="WP_181615676.1">
    <property type="nucleotide sequence ID" value="NZ_BAABAM010000008.1"/>
</dbReference>
<evidence type="ECO:0000313" key="2">
    <source>
        <dbReference type="EMBL" id="MBA2896848.1"/>
    </source>
</evidence>
<evidence type="ECO:0000256" key="1">
    <source>
        <dbReference type="SAM" id="MobiDB-lite"/>
    </source>
</evidence>